<dbReference type="InterPro" id="IPR002885">
    <property type="entry name" value="PPR_rpt"/>
</dbReference>
<reference evidence="3" key="1">
    <citation type="journal article" date="2015" name="Sci. Rep.">
        <title>The power of single molecule real-time sequencing technology in the de novo assembly of a eukaryotic genome.</title>
        <authorList>
            <person name="Sakai H."/>
            <person name="Naito K."/>
            <person name="Ogiso-Tanaka E."/>
            <person name="Takahashi Y."/>
            <person name="Iseki K."/>
            <person name="Muto C."/>
            <person name="Satou K."/>
            <person name="Teruya K."/>
            <person name="Shiroma A."/>
            <person name="Shimoji M."/>
            <person name="Hirano T."/>
            <person name="Itoh T."/>
            <person name="Kaga A."/>
            <person name="Tomooka N."/>
        </authorList>
    </citation>
    <scope>NUCLEOTIDE SEQUENCE</scope>
</reference>
<accession>A0A0S3TE43</accession>
<dbReference type="SUPFAM" id="SSF48452">
    <property type="entry name" value="TPR-like"/>
    <property type="match status" value="1"/>
</dbReference>
<dbReference type="Gene3D" id="1.25.40.10">
    <property type="entry name" value="Tetratricopeptide repeat domain"/>
    <property type="match status" value="1"/>
</dbReference>
<name>A0A0S3TE43_PHAAN</name>
<dbReference type="PANTHER" id="PTHR47926">
    <property type="entry name" value="PENTATRICOPEPTIDE REPEAT-CONTAINING PROTEIN"/>
    <property type="match status" value="1"/>
</dbReference>
<dbReference type="InterPro" id="IPR046848">
    <property type="entry name" value="E_motif"/>
</dbReference>
<dbReference type="AlphaFoldDB" id="A0A0S3TE43"/>
<dbReference type="PANTHER" id="PTHR47926:SF441">
    <property type="entry name" value="PENTATRICOPEPTIDE REPEAT-CONTAINING PROTEIN"/>
    <property type="match status" value="1"/>
</dbReference>
<keyword evidence="1" id="KW-0677">Repeat</keyword>
<organism evidence="3">
    <name type="scientific">Vigna angularis var. angularis</name>
    <dbReference type="NCBI Taxonomy" id="157739"/>
    <lineage>
        <taxon>Eukaryota</taxon>
        <taxon>Viridiplantae</taxon>
        <taxon>Streptophyta</taxon>
        <taxon>Embryophyta</taxon>
        <taxon>Tracheophyta</taxon>
        <taxon>Spermatophyta</taxon>
        <taxon>Magnoliopsida</taxon>
        <taxon>eudicotyledons</taxon>
        <taxon>Gunneridae</taxon>
        <taxon>Pentapetalae</taxon>
        <taxon>rosids</taxon>
        <taxon>fabids</taxon>
        <taxon>Fabales</taxon>
        <taxon>Fabaceae</taxon>
        <taxon>Papilionoideae</taxon>
        <taxon>50 kb inversion clade</taxon>
        <taxon>NPAAA clade</taxon>
        <taxon>indigoferoid/millettioid clade</taxon>
        <taxon>Phaseoleae</taxon>
        <taxon>Vigna</taxon>
    </lineage>
</organism>
<evidence type="ECO:0000256" key="2">
    <source>
        <dbReference type="PROSITE-ProRule" id="PRU00708"/>
    </source>
</evidence>
<proteinExistence type="predicted"/>
<evidence type="ECO:0000313" key="3">
    <source>
        <dbReference type="EMBL" id="BAU03232.1"/>
    </source>
</evidence>
<feature type="repeat" description="PPR" evidence="2">
    <location>
        <begin position="76"/>
        <end position="110"/>
    </location>
</feature>
<feature type="non-terminal residue" evidence="3">
    <location>
        <position position="135"/>
    </location>
</feature>
<dbReference type="Pfam" id="PF01535">
    <property type="entry name" value="PPR"/>
    <property type="match status" value="1"/>
</dbReference>
<dbReference type="GO" id="GO:0009451">
    <property type="term" value="P:RNA modification"/>
    <property type="evidence" value="ECO:0007669"/>
    <property type="project" value="InterPro"/>
</dbReference>
<evidence type="ECO:0000256" key="1">
    <source>
        <dbReference type="ARBA" id="ARBA00022737"/>
    </source>
</evidence>
<dbReference type="Pfam" id="PF20431">
    <property type="entry name" value="E_motif"/>
    <property type="match status" value="1"/>
</dbReference>
<sequence>MVNCYGIVPRGDHYACMVDLLGRWGFLKEAEEFIDKIEVEPNVMIWANLLSACRIHEDEKRGQRAAKKLIELEPRNSSSYVLLSNLYAASGLWDEARSLRRTMMQKDIQKMPGCSEIIVGQNTNLFVAGDKSHPS</sequence>
<dbReference type="InterPro" id="IPR046960">
    <property type="entry name" value="PPR_At4g14850-like_plant"/>
</dbReference>
<dbReference type="PROSITE" id="PS51375">
    <property type="entry name" value="PPR"/>
    <property type="match status" value="1"/>
</dbReference>
<protein>
    <recommendedName>
        <fullName evidence="4">DYW domain-containing protein</fullName>
    </recommendedName>
</protein>
<dbReference type="GO" id="GO:0003723">
    <property type="term" value="F:RNA binding"/>
    <property type="evidence" value="ECO:0007669"/>
    <property type="project" value="InterPro"/>
</dbReference>
<gene>
    <name evidence="3" type="primary">Vigan.UMG049900</name>
    <name evidence="3" type="ORF">VIGAN_UM049900</name>
</gene>
<dbReference type="InterPro" id="IPR011990">
    <property type="entry name" value="TPR-like_helical_dom_sf"/>
</dbReference>
<evidence type="ECO:0008006" key="4">
    <source>
        <dbReference type="Google" id="ProtNLM"/>
    </source>
</evidence>
<dbReference type="EMBL" id="AP015156">
    <property type="protein sequence ID" value="BAU03232.1"/>
    <property type="molecule type" value="Genomic_DNA"/>
</dbReference>